<keyword evidence="4" id="KW-0732">Signal</keyword>
<evidence type="ECO:0000313" key="6">
    <source>
        <dbReference type="EMBL" id="CAG8450641.1"/>
    </source>
</evidence>
<evidence type="ECO:0000259" key="5">
    <source>
        <dbReference type="Pfam" id="PF20147"/>
    </source>
</evidence>
<comment type="subcellular location">
    <subcellularLocation>
        <location evidence="1">Host cell</location>
    </subcellularLocation>
    <subcellularLocation>
        <location evidence="2">Secreted</location>
    </subcellularLocation>
</comment>
<evidence type="ECO:0000256" key="1">
    <source>
        <dbReference type="ARBA" id="ARBA00004340"/>
    </source>
</evidence>
<feature type="signal peptide" evidence="4">
    <location>
        <begin position="1"/>
        <end position="17"/>
    </location>
</feature>
<sequence>MSLFCVVLVGPLMSPFAVDIAEKNIINNIEISIDVLTIWHLKKLIWKQIQYDLAGISPAILTLWKVKGLSEGNRKWEILESLTPKLISNKNLEVRSCSQLQSLKKLFQKKRSRDDSDEIGEGQESKKVKLQQVKENIDKLCWNHFYIKSSSANNYAVLQKQTNEKKITFMEDSM</sequence>
<evidence type="ECO:0000256" key="4">
    <source>
        <dbReference type="SAM" id="SignalP"/>
    </source>
</evidence>
<dbReference type="AlphaFoldDB" id="A0A9N8YR24"/>
<keyword evidence="3" id="KW-0964">Secreted</keyword>
<feature type="non-terminal residue" evidence="6">
    <location>
        <position position="174"/>
    </location>
</feature>
<evidence type="ECO:0000256" key="2">
    <source>
        <dbReference type="ARBA" id="ARBA00004613"/>
    </source>
</evidence>
<dbReference type="GO" id="GO:0043657">
    <property type="term" value="C:host cell"/>
    <property type="evidence" value="ECO:0007669"/>
    <property type="project" value="UniProtKB-SubCell"/>
</dbReference>
<protein>
    <submittedName>
        <fullName evidence="6">17091_t:CDS:1</fullName>
    </submittedName>
</protein>
<keyword evidence="7" id="KW-1185">Reference proteome</keyword>
<dbReference type="Pfam" id="PF20147">
    <property type="entry name" value="Crinkler"/>
    <property type="match status" value="1"/>
</dbReference>
<evidence type="ECO:0000256" key="3">
    <source>
        <dbReference type="ARBA" id="ARBA00022525"/>
    </source>
</evidence>
<dbReference type="GO" id="GO:0005576">
    <property type="term" value="C:extracellular region"/>
    <property type="evidence" value="ECO:0007669"/>
    <property type="project" value="UniProtKB-SubCell"/>
</dbReference>
<accession>A0A9N8YR24</accession>
<organism evidence="6 7">
    <name type="scientific">Dentiscutata erythropus</name>
    <dbReference type="NCBI Taxonomy" id="1348616"/>
    <lineage>
        <taxon>Eukaryota</taxon>
        <taxon>Fungi</taxon>
        <taxon>Fungi incertae sedis</taxon>
        <taxon>Mucoromycota</taxon>
        <taxon>Glomeromycotina</taxon>
        <taxon>Glomeromycetes</taxon>
        <taxon>Diversisporales</taxon>
        <taxon>Gigasporaceae</taxon>
        <taxon>Dentiscutata</taxon>
    </lineage>
</organism>
<name>A0A9N8YR24_9GLOM</name>
<comment type="caution">
    <text evidence="6">The sequence shown here is derived from an EMBL/GenBank/DDBJ whole genome shotgun (WGS) entry which is preliminary data.</text>
</comment>
<reference evidence="6" key="1">
    <citation type="submission" date="2021-06" db="EMBL/GenBank/DDBJ databases">
        <authorList>
            <person name="Kallberg Y."/>
            <person name="Tangrot J."/>
            <person name="Rosling A."/>
        </authorList>
    </citation>
    <scope>NUCLEOTIDE SEQUENCE</scope>
    <source>
        <strain evidence="6">MA453B</strain>
    </source>
</reference>
<dbReference type="Proteomes" id="UP000789405">
    <property type="component" value="Unassembled WGS sequence"/>
</dbReference>
<proteinExistence type="predicted"/>
<dbReference type="OrthoDB" id="2427335at2759"/>
<evidence type="ECO:0000313" key="7">
    <source>
        <dbReference type="Proteomes" id="UP000789405"/>
    </source>
</evidence>
<feature type="domain" description="Crinkler effector protein N-terminal" evidence="5">
    <location>
        <begin position="1"/>
        <end position="112"/>
    </location>
</feature>
<dbReference type="EMBL" id="CAJVPY010000112">
    <property type="protein sequence ID" value="CAG8450641.1"/>
    <property type="molecule type" value="Genomic_DNA"/>
</dbReference>
<feature type="chain" id="PRO_5040157002" evidence="4">
    <location>
        <begin position="18"/>
        <end position="174"/>
    </location>
</feature>
<dbReference type="InterPro" id="IPR045379">
    <property type="entry name" value="Crinkler_N"/>
</dbReference>
<gene>
    <name evidence="6" type="ORF">DERYTH_LOCUS495</name>
</gene>